<dbReference type="GO" id="GO:0046872">
    <property type="term" value="F:metal ion binding"/>
    <property type="evidence" value="ECO:0007669"/>
    <property type="project" value="UniProtKB-KW"/>
</dbReference>
<gene>
    <name evidence="3" type="ORF">RJ641_022499</name>
</gene>
<dbReference type="InterPro" id="IPR015797">
    <property type="entry name" value="NUDIX_hydrolase-like_dom_sf"/>
</dbReference>
<dbReference type="SUPFAM" id="SSF55811">
    <property type="entry name" value="Nudix"/>
    <property type="match status" value="1"/>
</dbReference>
<keyword evidence="4" id="KW-1185">Reference proteome</keyword>
<reference evidence="3 4" key="1">
    <citation type="submission" date="2023-12" db="EMBL/GenBank/DDBJ databases">
        <title>A high-quality genome assembly for Dillenia turbinata (Dilleniales).</title>
        <authorList>
            <person name="Chanderbali A."/>
        </authorList>
    </citation>
    <scope>NUCLEOTIDE SEQUENCE [LARGE SCALE GENOMIC DNA]</scope>
    <source>
        <strain evidence="3">LSX21</strain>
        <tissue evidence="3">Leaf</tissue>
    </source>
</reference>
<dbReference type="PANTHER" id="PTHR12629:SF71">
    <property type="entry name" value="HYDROLASE 13, MITOCHONDRIAL, PUTATIVE, EXPRESSED-RELATED"/>
    <property type="match status" value="1"/>
</dbReference>
<keyword evidence="1" id="KW-0479">Metal-binding</keyword>
<name>A0AAN8ULP5_9MAGN</name>
<dbReference type="GO" id="GO:0016787">
    <property type="term" value="F:hydrolase activity"/>
    <property type="evidence" value="ECO:0007669"/>
    <property type="project" value="UniProtKB-KW"/>
</dbReference>
<evidence type="ECO:0000313" key="3">
    <source>
        <dbReference type="EMBL" id="KAK6912898.1"/>
    </source>
</evidence>
<protein>
    <recommendedName>
        <fullName evidence="5">Nudix hydrolase domain-containing protein</fullName>
    </recommendedName>
</protein>
<dbReference type="EMBL" id="JBAMMX010000027">
    <property type="protein sequence ID" value="KAK6912898.1"/>
    <property type="molecule type" value="Genomic_DNA"/>
</dbReference>
<dbReference type="GO" id="GO:0005737">
    <property type="term" value="C:cytoplasm"/>
    <property type="evidence" value="ECO:0007669"/>
    <property type="project" value="TreeGrafter"/>
</dbReference>
<dbReference type="PANTHER" id="PTHR12629">
    <property type="entry name" value="DIPHOSPHOINOSITOL POLYPHOSPHATE PHOSPHOHYDROLASE"/>
    <property type="match status" value="1"/>
</dbReference>
<dbReference type="Gene3D" id="3.90.79.10">
    <property type="entry name" value="Nucleoside Triphosphate Pyrophosphohydrolase"/>
    <property type="match status" value="1"/>
</dbReference>
<evidence type="ECO:0008006" key="5">
    <source>
        <dbReference type="Google" id="ProtNLM"/>
    </source>
</evidence>
<evidence type="ECO:0000256" key="2">
    <source>
        <dbReference type="ARBA" id="ARBA00022801"/>
    </source>
</evidence>
<comment type="caution">
    <text evidence="3">The sequence shown here is derived from an EMBL/GenBank/DDBJ whole genome shotgun (WGS) entry which is preliminary data.</text>
</comment>
<dbReference type="Proteomes" id="UP001370490">
    <property type="component" value="Unassembled WGS sequence"/>
</dbReference>
<proteinExistence type="predicted"/>
<accession>A0AAN8ULP5</accession>
<evidence type="ECO:0000256" key="1">
    <source>
        <dbReference type="ARBA" id="ARBA00022723"/>
    </source>
</evidence>
<evidence type="ECO:0000313" key="4">
    <source>
        <dbReference type="Proteomes" id="UP001370490"/>
    </source>
</evidence>
<dbReference type="GO" id="GO:0005634">
    <property type="term" value="C:nucleus"/>
    <property type="evidence" value="ECO:0007669"/>
    <property type="project" value="TreeGrafter"/>
</dbReference>
<dbReference type="AlphaFoldDB" id="A0AAN8ULP5"/>
<keyword evidence="2" id="KW-0378">Hydrolase</keyword>
<sequence length="70" mass="8196">MRQVRVLSNYIFHLNAKLMLCMCIPCKLIRDDESSLENRIRILMISTPKRDDLVFPKGGWEDDETVREAA</sequence>
<organism evidence="3 4">
    <name type="scientific">Dillenia turbinata</name>
    <dbReference type="NCBI Taxonomy" id="194707"/>
    <lineage>
        <taxon>Eukaryota</taxon>
        <taxon>Viridiplantae</taxon>
        <taxon>Streptophyta</taxon>
        <taxon>Embryophyta</taxon>
        <taxon>Tracheophyta</taxon>
        <taxon>Spermatophyta</taxon>
        <taxon>Magnoliopsida</taxon>
        <taxon>eudicotyledons</taxon>
        <taxon>Gunneridae</taxon>
        <taxon>Pentapetalae</taxon>
        <taxon>Dilleniales</taxon>
        <taxon>Dilleniaceae</taxon>
        <taxon>Dillenia</taxon>
    </lineage>
</organism>